<name>A0A1S2PLC4_9ACTN</name>
<feature type="transmembrane region" description="Helical" evidence="1">
    <location>
        <begin position="90"/>
        <end position="112"/>
    </location>
</feature>
<gene>
    <name evidence="3" type="ORF">BIV24_10690</name>
</gene>
<protein>
    <recommendedName>
        <fullName evidence="2">SPW repeat-containing integral membrane domain-containing protein</fullName>
    </recommendedName>
</protein>
<evidence type="ECO:0000313" key="4">
    <source>
        <dbReference type="Proteomes" id="UP000179935"/>
    </source>
</evidence>
<dbReference type="AlphaFoldDB" id="A0A1S2PLC4"/>
<dbReference type="EMBL" id="MLYP01000027">
    <property type="protein sequence ID" value="OIJ94609.1"/>
    <property type="molecule type" value="Genomic_DNA"/>
</dbReference>
<dbReference type="RefSeq" id="WP_071365993.1">
    <property type="nucleotide sequence ID" value="NZ_MLYP01000027.1"/>
</dbReference>
<reference evidence="3 4" key="1">
    <citation type="submission" date="2016-10" db="EMBL/GenBank/DDBJ databases">
        <title>Genome sequence of Streptomyces sp. MUSC 93.</title>
        <authorList>
            <person name="Lee L.-H."/>
            <person name="Ser H.-L."/>
            <person name="Law J.W.-F."/>
        </authorList>
    </citation>
    <scope>NUCLEOTIDE SEQUENCE [LARGE SCALE GENOMIC DNA]</scope>
    <source>
        <strain evidence="3 4">MUSC 93</strain>
    </source>
</reference>
<dbReference type="OrthoDB" id="3638638at2"/>
<proteinExistence type="predicted"/>
<feature type="transmembrane region" description="Helical" evidence="1">
    <location>
        <begin position="33"/>
        <end position="57"/>
    </location>
</feature>
<evidence type="ECO:0000259" key="2">
    <source>
        <dbReference type="Pfam" id="PF03779"/>
    </source>
</evidence>
<evidence type="ECO:0000313" key="3">
    <source>
        <dbReference type="EMBL" id="OIJ94609.1"/>
    </source>
</evidence>
<comment type="caution">
    <text evidence="3">The sequence shown here is derived from an EMBL/GenBank/DDBJ whole genome shotgun (WGS) entry which is preliminary data.</text>
</comment>
<dbReference type="InterPro" id="IPR005530">
    <property type="entry name" value="SPW"/>
</dbReference>
<sequence length="151" mass="15952">MGTQHHGAMGLHPELAEMRDWLERTGSSSNSAIAVEGLILLAGIYAAISPWVIHFAAAEPNLTASNLIVGITVALIGFALTLAPDRMGRVAWMIAPLGLWLIISPWVVTAAHGARAGIIWSNCFVGAVTFLLGLAAMGLTVGLARRRNAHH</sequence>
<keyword evidence="1" id="KW-0812">Transmembrane</keyword>
<evidence type="ECO:0000256" key="1">
    <source>
        <dbReference type="SAM" id="Phobius"/>
    </source>
</evidence>
<feature type="transmembrane region" description="Helical" evidence="1">
    <location>
        <begin position="118"/>
        <end position="144"/>
    </location>
</feature>
<feature type="transmembrane region" description="Helical" evidence="1">
    <location>
        <begin position="63"/>
        <end position="83"/>
    </location>
</feature>
<dbReference type="Proteomes" id="UP000179935">
    <property type="component" value="Unassembled WGS sequence"/>
</dbReference>
<dbReference type="STRING" id="1428652.BIV24_10690"/>
<feature type="domain" description="SPW repeat-containing integral membrane" evidence="2">
    <location>
        <begin position="36"/>
        <end position="134"/>
    </location>
</feature>
<dbReference type="Pfam" id="PF03779">
    <property type="entry name" value="SPW"/>
    <property type="match status" value="1"/>
</dbReference>
<keyword evidence="1" id="KW-1133">Transmembrane helix</keyword>
<keyword evidence="4" id="KW-1185">Reference proteome</keyword>
<organism evidence="3 4">
    <name type="scientific">Streptomyces colonosanans</name>
    <dbReference type="NCBI Taxonomy" id="1428652"/>
    <lineage>
        <taxon>Bacteria</taxon>
        <taxon>Bacillati</taxon>
        <taxon>Actinomycetota</taxon>
        <taxon>Actinomycetes</taxon>
        <taxon>Kitasatosporales</taxon>
        <taxon>Streptomycetaceae</taxon>
        <taxon>Streptomyces</taxon>
    </lineage>
</organism>
<keyword evidence="1" id="KW-0472">Membrane</keyword>
<accession>A0A1S2PLC4</accession>